<organism evidence="1 2">
    <name type="scientific">Thermoanaerobacterium thermosaccharolyticum M0795</name>
    <dbReference type="NCBI Taxonomy" id="698948"/>
    <lineage>
        <taxon>Bacteria</taxon>
        <taxon>Bacillati</taxon>
        <taxon>Bacillota</taxon>
        <taxon>Clostridia</taxon>
        <taxon>Thermoanaerobacterales</taxon>
        <taxon>Thermoanaerobacteraceae</taxon>
        <taxon>Thermoanaerobacterium</taxon>
    </lineage>
</organism>
<name>L0IGC6_THETR</name>
<dbReference type="PATRIC" id="fig|698948.3.peg.134"/>
<evidence type="ECO:0000313" key="1">
    <source>
        <dbReference type="EMBL" id="AGB17883.1"/>
    </source>
</evidence>
<accession>L0IGC6</accession>
<dbReference type="KEGG" id="tto:Thethe_00146"/>
<reference evidence="1 2" key="1">
    <citation type="submission" date="2012-03" db="EMBL/GenBank/DDBJ databases">
        <title>Complete sequence of chromosome of Thermoanaerobacterium thermosaccharolyticum M0795.</title>
        <authorList>
            <consortium name="US DOE Joint Genome Institute"/>
            <person name="Lucas S."/>
            <person name="Han J."/>
            <person name="Lapidus A."/>
            <person name="Cheng J.-F."/>
            <person name="Goodwin L."/>
            <person name="Pitluck S."/>
            <person name="Peters L."/>
            <person name="Teshima H."/>
            <person name="Detter J.C."/>
            <person name="Han C."/>
            <person name="Tapia R."/>
            <person name="Land M."/>
            <person name="Hauser L."/>
            <person name="Kyrpides N."/>
            <person name="Ivanova N."/>
            <person name="Pagani I."/>
            <person name="Feinberg L."/>
            <person name="Folden J."/>
            <person name="Hogsett D."/>
            <person name="Shaw J."/>
            <person name="Woyke T."/>
        </authorList>
    </citation>
    <scope>NUCLEOTIDE SEQUENCE [LARGE SCALE GENOMIC DNA]</scope>
    <source>
        <strain evidence="1 2">M0795</strain>
    </source>
</reference>
<sequence>MNELNNKHYECIYEIICVNQYEMPNVNVDKLYIEDQILDYLKEKINYILFIGNEKTEIVTKKLGISNGNEDINKNLKVLDKIVRILFSRDFNYQSMKSIKHHINRVNNIITRHIVNCEPIPLYIDLGGGYHASTDIEHEGSISFDINIGEVLLLYQIKKLYNRIKMIYSPAIKFTIVIDNIVANFVNDISIDKTLSYCNKLMELIKILGMDDIVNMLIESEHCNWIFEYKKNEYKKKDLVGFKEYLNVMRFLGRNCSLEEAVDRISRYEFAIRISDNKLNLLIGDEIRFVQRSNSGQLTFRSFPGGAARIQCGSVGFRVNERNKIVPILITYESREKYCCKQVYIDLMDLIYELKNNYIKQHMTVSL</sequence>
<proteinExistence type="predicted"/>
<gene>
    <name evidence="1" type="ORF">Thethe_00146</name>
</gene>
<dbReference type="EMBL" id="CP003066">
    <property type="protein sequence ID" value="AGB17883.1"/>
    <property type="molecule type" value="Genomic_DNA"/>
</dbReference>
<dbReference type="RefSeq" id="WP_015310703.1">
    <property type="nucleotide sequence ID" value="NC_019970.1"/>
</dbReference>
<dbReference type="HOGENOM" id="CLU_754268_0_0_9"/>
<evidence type="ECO:0000313" key="2">
    <source>
        <dbReference type="Proteomes" id="UP000010845"/>
    </source>
</evidence>
<dbReference type="AlphaFoldDB" id="L0IGC6"/>
<dbReference type="Proteomes" id="UP000010845">
    <property type="component" value="Chromosome"/>
</dbReference>
<protein>
    <submittedName>
        <fullName evidence="1">Pyoverdine/dityrosine biosynthesis protein</fullName>
    </submittedName>
</protein>